<keyword evidence="1" id="KW-0472">Membrane</keyword>
<dbReference type="RefSeq" id="WP_338447847.1">
    <property type="nucleotide sequence ID" value="NZ_CP137640.1"/>
</dbReference>
<evidence type="ECO:0000313" key="2">
    <source>
        <dbReference type="EMBL" id="WVX78913.1"/>
    </source>
</evidence>
<evidence type="ECO:0000313" key="3">
    <source>
        <dbReference type="Proteomes" id="UP001357223"/>
    </source>
</evidence>
<accession>A0ABZ2C6N6</accession>
<protein>
    <submittedName>
        <fullName evidence="2">Uncharacterized protein</fullName>
    </submittedName>
</protein>
<organism evidence="2 3">
    <name type="scientific">Niallia oryzisoli</name>
    <dbReference type="NCBI Taxonomy" id="1737571"/>
    <lineage>
        <taxon>Bacteria</taxon>
        <taxon>Bacillati</taxon>
        <taxon>Bacillota</taxon>
        <taxon>Bacilli</taxon>
        <taxon>Bacillales</taxon>
        <taxon>Bacillaceae</taxon>
        <taxon>Niallia</taxon>
    </lineage>
</organism>
<gene>
    <name evidence="2" type="ORF">R4Z09_16525</name>
</gene>
<keyword evidence="3" id="KW-1185">Reference proteome</keyword>
<dbReference type="Proteomes" id="UP001357223">
    <property type="component" value="Chromosome"/>
</dbReference>
<dbReference type="EMBL" id="CP137640">
    <property type="protein sequence ID" value="WVX78913.1"/>
    <property type="molecule type" value="Genomic_DNA"/>
</dbReference>
<keyword evidence="1" id="KW-0812">Transmembrane</keyword>
<proteinExistence type="predicted"/>
<keyword evidence="1" id="KW-1133">Transmembrane helix</keyword>
<sequence length="80" mass="8875">MEQFPGHAIRKINTDEYALLLYLEDYFTEFAGLGSETRVNNDLLSTAKRIIKEKRYNGAKVSVVKVIIGGIAVSSIPLMG</sequence>
<feature type="transmembrane region" description="Helical" evidence="1">
    <location>
        <begin position="58"/>
        <end position="79"/>
    </location>
</feature>
<reference evidence="2 3" key="1">
    <citation type="submission" date="2023-10" db="EMBL/GenBank/DDBJ databases">
        <title>Niallia locisalis sp.nov. isolated from a salt pond sample.</title>
        <authorList>
            <person name="Li X.-J."/>
            <person name="Dong L."/>
        </authorList>
    </citation>
    <scope>NUCLEOTIDE SEQUENCE [LARGE SCALE GENOMIC DNA]</scope>
    <source>
        <strain evidence="2 3">DSM 29761</strain>
    </source>
</reference>
<name>A0ABZ2C6N6_9BACI</name>
<evidence type="ECO:0000256" key="1">
    <source>
        <dbReference type="SAM" id="Phobius"/>
    </source>
</evidence>